<dbReference type="Proteomes" id="UP000176938">
    <property type="component" value="Unassembled WGS sequence"/>
</dbReference>
<dbReference type="InterPro" id="IPR020581">
    <property type="entry name" value="GDC_P"/>
</dbReference>
<evidence type="ECO:0000313" key="6">
    <source>
        <dbReference type="EMBL" id="OGC06995.1"/>
    </source>
</evidence>
<proteinExistence type="predicted"/>
<keyword evidence="3" id="KW-0560">Oxidoreductase</keyword>
<comment type="catalytic activity">
    <reaction evidence="4">
        <text>N(6)-[(R)-lipoyl]-L-lysyl-[glycine-cleavage complex H protein] + glycine + H(+) = N(6)-[(R)-S(8)-aminomethyldihydrolipoyl]-L-lysyl-[glycine-cleavage complex H protein] + CO2</text>
        <dbReference type="Rhea" id="RHEA:24304"/>
        <dbReference type="Rhea" id="RHEA-COMP:10494"/>
        <dbReference type="Rhea" id="RHEA-COMP:10495"/>
        <dbReference type="ChEBI" id="CHEBI:15378"/>
        <dbReference type="ChEBI" id="CHEBI:16526"/>
        <dbReference type="ChEBI" id="CHEBI:57305"/>
        <dbReference type="ChEBI" id="CHEBI:83099"/>
        <dbReference type="ChEBI" id="CHEBI:83143"/>
        <dbReference type="EC" id="1.4.4.2"/>
    </reaction>
</comment>
<dbReference type="GO" id="GO:0009116">
    <property type="term" value="P:nucleoside metabolic process"/>
    <property type="evidence" value="ECO:0007669"/>
    <property type="project" value="InterPro"/>
</dbReference>
<gene>
    <name evidence="6" type="ORF">A3H38_00500</name>
</gene>
<dbReference type="InterPro" id="IPR023010">
    <property type="entry name" value="GcvPA"/>
</dbReference>
<dbReference type="CDD" id="cd00613">
    <property type="entry name" value="GDC-P"/>
    <property type="match status" value="1"/>
</dbReference>
<evidence type="ECO:0000259" key="5">
    <source>
        <dbReference type="Pfam" id="PF02347"/>
    </source>
</evidence>
<evidence type="ECO:0000256" key="1">
    <source>
        <dbReference type="ARBA" id="ARBA00003788"/>
    </source>
</evidence>
<dbReference type="InterPro" id="IPR015422">
    <property type="entry name" value="PyrdxlP-dep_Trfase_small"/>
</dbReference>
<dbReference type="PANTHER" id="PTHR42806:SF1">
    <property type="entry name" value="GLYCINE DEHYDROGENASE (DECARBOXYLATING)"/>
    <property type="match status" value="1"/>
</dbReference>
<evidence type="ECO:0000256" key="4">
    <source>
        <dbReference type="ARBA" id="ARBA00049026"/>
    </source>
</evidence>
<accession>A0A1F4RFN2</accession>
<dbReference type="Gene3D" id="3.90.1150.10">
    <property type="entry name" value="Aspartate Aminotransferase, domain 1"/>
    <property type="match status" value="1"/>
</dbReference>
<evidence type="ECO:0000313" key="7">
    <source>
        <dbReference type="Proteomes" id="UP000176938"/>
    </source>
</evidence>
<dbReference type="EC" id="1.4.4.2" evidence="2"/>
<comment type="caution">
    <text evidence="6">The sequence shown here is derived from an EMBL/GenBank/DDBJ whole genome shotgun (WGS) entry which is preliminary data.</text>
</comment>
<dbReference type="InterPro" id="IPR015421">
    <property type="entry name" value="PyrdxlP-dep_Trfase_major"/>
</dbReference>
<dbReference type="InterPro" id="IPR049315">
    <property type="entry name" value="GDC-P_N"/>
</dbReference>
<dbReference type="GO" id="GO:0004375">
    <property type="term" value="F:glycine dehydrogenase (decarboxylating) activity"/>
    <property type="evidence" value="ECO:0007669"/>
    <property type="project" value="UniProtKB-EC"/>
</dbReference>
<comment type="function">
    <text evidence="1">The glycine cleavage system catalyzes the degradation of glycine. The P protein binds the alpha-amino group of glycine through its pyridoxal phosphate cofactor; CO(2) is released and the remaining methylamine moiety is then transferred to the lipoamide cofactor of the H protein.</text>
</comment>
<reference evidence="6 7" key="1">
    <citation type="journal article" date="2016" name="Nat. Commun.">
        <title>Thousands of microbial genomes shed light on interconnected biogeochemical processes in an aquifer system.</title>
        <authorList>
            <person name="Anantharaman K."/>
            <person name="Brown C.T."/>
            <person name="Hug L.A."/>
            <person name="Sharon I."/>
            <person name="Castelle C.J."/>
            <person name="Probst A.J."/>
            <person name="Thomas B.C."/>
            <person name="Singh A."/>
            <person name="Wilkins M.J."/>
            <person name="Karaoz U."/>
            <person name="Brodie E.L."/>
            <person name="Williams K.H."/>
            <person name="Hubbard S.S."/>
            <person name="Banfield J.F."/>
        </authorList>
    </citation>
    <scope>NUCLEOTIDE SEQUENCE [LARGE SCALE GENOMIC DNA]</scope>
</reference>
<dbReference type="EMBL" id="METP01000012">
    <property type="protein sequence ID" value="OGC06995.1"/>
    <property type="molecule type" value="Genomic_DNA"/>
</dbReference>
<sequence length="406" mass="44687">MSYVPNTPDDKKRLSRSLPADLFADIPAKIRSNKEIKLPPPLSEPELLEELCAQSEKNIISTNFLGAGSYNHFVPSVVKHIVSRSEFYTAYTPYQAEMSQGILQAIYEYQTMICELTGMEAANASMYDGATAMAEAARLACRATGRKEIVVSPAVHPEYRKTLKTYANGGGLTVRVDEKRAISNETACLILQQPNFFGCIEEVAGLADKVHANRSLFIVSADPISLGLLKAPGDYGADIVVGEGQSLGNPQSFGGPALGIFAVSKKYLRQIPGRVVGQTTDADGKRGFCLTLQTREQHIRREKAASNICSNEALVALAATVYLSVMGRQGLRKVAELCLQKANYLKKKLKDRLVFSCPSFKEFVIKTDRPVGLDLSQFYPEMKNYRLICVTELTKKQDLDYFSSSI</sequence>
<dbReference type="NCBIfam" id="NF001696">
    <property type="entry name" value="PRK00451.1"/>
    <property type="match status" value="1"/>
</dbReference>
<dbReference type="PIRSF" id="PIRSF006815">
    <property type="entry name" value="GcvPA"/>
    <property type="match status" value="1"/>
</dbReference>
<dbReference type="AlphaFoldDB" id="A0A1F4RFN2"/>
<protein>
    <recommendedName>
        <fullName evidence="2">glycine dehydrogenase (aminomethyl-transferring)</fullName>
        <ecNumber evidence="2">1.4.4.2</ecNumber>
    </recommendedName>
</protein>
<name>A0A1F4RFN2_UNCSA</name>
<dbReference type="Gene3D" id="3.40.640.10">
    <property type="entry name" value="Type I PLP-dependent aspartate aminotransferase-like (Major domain)"/>
    <property type="match status" value="1"/>
</dbReference>
<dbReference type="Pfam" id="PF02347">
    <property type="entry name" value="GDC-P"/>
    <property type="match status" value="1"/>
</dbReference>
<organism evidence="6 7">
    <name type="scientific">candidate division WOR-1 bacterium RIFCSPLOWO2_02_FULL_46_20</name>
    <dbReference type="NCBI Taxonomy" id="1802567"/>
    <lineage>
        <taxon>Bacteria</taxon>
        <taxon>Bacillati</taxon>
        <taxon>Saganbacteria</taxon>
    </lineage>
</organism>
<dbReference type="PANTHER" id="PTHR42806">
    <property type="entry name" value="GLYCINE CLEAVAGE SYSTEM P-PROTEIN"/>
    <property type="match status" value="1"/>
</dbReference>
<evidence type="ECO:0000256" key="3">
    <source>
        <dbReference type="ARBA" id="ARBA00023002"/>
    </source>
</evidence>
<dbReference type="SUPFAM" id="SSF53383">
    <property type="entry name" value="PLP-dependent transferases"/>
    <property type="match status" value="1"/>
</dbReference>
<dbReference type="InterPro" id="IPR015424">
    <property type="entry name" value="PyrdxlP-dep_Trfase"/>
</dbReference>
<dbReference type="GO" id="GO:0006546">
    <property type="term" value="P:glycine catabolic process"/>
    <property type="evidence" value="ECO:0007669"/>
    <property type="project" value="InterPro"/>
</dbReference>
<evidence type="ECO:0000256" key="2">
    <source>
        <dbReference type="ARBA" id="ARBA00012134"/>
    </source>
</evidence>
<feature type="domain" description="Glycine cleavage system P-protein N-terminal" evidence="5">
    <location>
        <begin position="21"/>
        <end position="368"/>
    </location>
</feature>